<dbReference type="GO" id="GO:0003677">
    <property type="term" value="F:DNA binding"/>
    <property type="evidence" value="ECO:0007669"/>
    <property type="project" value="InterPro"/>
</dbReference>
<name>A0A6L6Q348_9BURK</name>
<evidence type="ECO:0000259" key="4">
    <source>
        <dbReference type="PROSITE" id="PS51898"/>
    </source>
</evidence>
<evidence type="ECO:0000256" key="3">
    <source>
        <dbReference type="ARBA" id="ARBA00023172"/>
    </source>
</evidence>
<dbReference type="InterPro" id="IPR050808">
    <property type="entry name" value="Phage_Integrase"/>
</dbReference>
<proteinExistence type="inferred from homology"/>
<dbReference type="Gene3D" id="3.30.160.390">
    <property type="entry name" value="Integrase, DNA-binding domain"/>
    <property type="match status" value="1"/>
</dbReference>
<sequence length="448" mass="49513">MARIAFTAGRIDAHKCEPDKAQEFIWDTEAPGLGLRATRPEAGKALPPTSFIFQAKLGGKTIRVTIGDRKAWSIDAARAEARRLKVMIDGGQDPRQVRADALAAEQARREAKIAEQTAAAAAALRDSITLGDAWPVYVAERTPHWGDHQISAHRKIIQAGGERRKRSPKLTKAGPLSMLAGERLVDLTDARIEAWAKIEAAVRPSSARLAMRLLKAFLNWCAGHPVYAAIVKVNAAKSSRAREILGKSKVKHDLLQREQLAAWFGEVRKIGNPVIAAYLQTLLMIGARREEVAGLRWVDVDFQWGSMKLGDKVEDFRMVPLTPYVAHLLAALPRRNEWVFSSPTAESGKLTEPRIAHNEAVAAAGLPHLTLHGLRRSFATLSEWVEMPAGIAAQIQGHAPQGVREQNYIRRPLDLLRKWHVKIEEWMLEQAGINFMPAAHGLRVVTAS</sequence>
<feature type="domain" description="Tyr recombinase" evidence="4">
    <location>
        <begin position="250"/>
        <end position="421"/>
    </location>
</feature>
<reference evidence="5 6" key="1">
    <citation type="submission" date="2019-11" db="EMBL/GenBank/DDBJ databases">
        <title>Type strains purchased from KCTC, JCM and DSMZ.</title>
        <authorList>
            <person name="Lu H."/>
        </authorList>
    </citation>
    <scope>NUCLEOTIDE SEQUENCE [LARGE SCALE GENOMIC DNA]</scope>
    <source>
        <strain evidence="5 6">KCTC 42409</strain>
    </source>
</reference>
<organism evidence="5 6">
    <name type="scientific">Pseudoduganella ginsengisoli</name>
    <dbReference type="NCBI Taxonomy" id="1462440"/>
    <lineage>
        <taxon>Bacteria</taxon>
        <taxon>Pseudomonadati</taxon>
        <taxon>Pseudomonadota</taxon>
        <taxon>Betaproteobacteria</taxon>
        <taxon>Burkholderiales</taxon>
        <taxon>Oxalobacteraceae</taxon>
        <taxon>Telluria group</taxon>
        <taxon>Pseudoduganella</taxon>
    </lineage>
</organism>
<gene>
    <name evidence="5" type="ORF">GM668_15570</name>
</gene>
<dbReference type="Pfam" id="PF13356">
    <property type="entry name" value="Arm-DNA-bind_3"/>
    <property type="match status" value="1"/>
</dbReference>
<comment type="similarity">
    <text evidence="1">Belongs to the 'phage' integrase family.</text>
</comment>
<comment type="caution">
    <text evidence="5">The sequence shown here is derived from an EMBL/GenBank/DDBJ whole genome shotgun (WGS) entry which is preliminary data.</text>
</comment>
<dbReference type="EMBL" id="WNLA01000010">
    <property type="protein sequence ID" value="MTW03502.1"/>
    <property type="molecule type" value="Genomic_DNA"/>
</dbReference>
<dbReference type="AlphaFoldDB" id="A0A6L6Q348"/>
<dbReference type="OrthoDB" id="8556969at2"/>
<dbReference type="InterPro" id="IPR002104">
    <property type="entry name" value="Integrase_catalytic"/>
</dbReference>
<dbReference type="InterPro" id="IPR038488">
    <property type="entry name" value="Integrase_DNA-bd_sf"/>
</dbReference>
<evidence type="ECO:0000313" key="5">
    <source>
        <dbReference type="EMBL" id="MTW03502.1"/>
    </source>
</evidence>
<dbReference type="PROSITE" id="PS51898">
    <property type="entry name" value="TYR_RECOMBINASE"/>
    <property type="match status" value="1"/>
</dbReference>
<dbReference type="InterPro" id="IPR011010">
    <property type="entry name" value="DNA_brk_join_enz"/>
</dbReference>
<dbReference type="PANTHER" id="PTHR30629">
    <property type="entry name" value="PROPHAGE INTEGRASE"/>
    <property type="match status" value="1"/>
</dbReference>
<dbReference type="Pfam" id="PF00589">
    <property type="entry name" value="Phage_integrase"/>
    <property type="match status" value="1"/>
</dbReference>
<dbReference type="Gene3D" id="1.10.443.10">
    <property type="entry name" value="Intergrase catalytic core"/>
    <property type="match status" value="1"/>
</dbReference>
<dbReference type="Proteomes" id="UP000484015">
    <property type="component" value="Unassembled WGS sequence"/>
</dbReference>
<dbReference type="PANTHER" id="PTHR30629:SF6">
    <property type="entry name" value="PROPHAGE INTEGRASE INTA-RELATED"/>
    <property type="match status" value="1"/>
</dbReference>
<dbReference type="SUPFAM" id="SSF56349">
    <property type="entry name" value="DNA breaking-rejoining enzymes"/>
    <property type="match status" value="1"/>
</dbReference>
<evidence type="ECO:0000256" key="1">
    <source>
        <dbReference type="ARBA" id="ARBA00008857"/>
    </source>
</evidence>
<dbReference type="InterPro" id="IPR025166">
    <property type="entry name" value="Integrase_DNA_bind_dom"/>
</dbReference>
<protein>
    <submittedName>
        <fullName evidence="5">Tyrosine-type recombinase/integrase</fullName>
    </submittedName>
</protein>
<keyword evidence="2" id="KW-0229">DNA integration</keyword>
<accession>A0A6L6Q348</accession>
<evidence type="ECO:0000313" key="6">
    <source>
        <dbReference type="Proteomes" id="UP000484015"/>
    </source>
</evidence>
<keyword evidence="6" id="KW-1185">Reference proteome</keyword>
<dbReference type="RefSeq" id="WP_155439884.1">
    <property type="nucleotide sequence ID" value="NZ_WNLA01000010.1"/>
</dbReference>
<evidence type="ECO:0000256" key="2">
    <source>
        <dbReference type="ARBA" id="ARBA00022908"/>
    </source>
</evidence>
<keyword evidence="3" id="KW-0233">DNA recombination</keyword>
<dbReference type="GO" id="GO:0006310">
    <property type="term" value="P:DNA recombination"/>
    <property type="evidence" value="ECO:0007669"/>
    <property type="project" value="UniProtKB-KW"/>
</dbReference>
<dbReference type="GO" id="GO:0015074">
    <property type="term" value="P:DNA integration"/>
    <property type="evidence" value="ECO:0007669"/>
    <property type="project" value="UniProtKB-KW"/>
</dbReference>
<dbReference type="InterPro" id="IPR013762">
    <property type="entry name" value="Integrase-like_cat_sf"/>
</dbReference>